<dbReference type="InterPro" id="IPR045255">
    <property type="entry name" value="RanBP1-like"/>
</dbReference>
<dbReference type="Pfam" id="PF00638">
    <property type="entry name" value="Ran_BP1"/>
    <property type="match status" value="1"/>
</dbReference>
<name>Q16VS6_AEDAE</name>
<sequence length="527" mass="56885">MFWGPQRGRERVLTGCDAAVCSIQVHINLSDNGSRKGKRLGEYHFNLADRRILALSHKPTTRIPFGRDGLKDQKDPGSTAQLGRGRERVLTGCDAAVCSIQVHINLSDNGSRKGKRLGEYRFNLADRRILALSHKPTTRIPFGRGFASGASSGTPSTGSIFSSSLNTTPKSALLPSQADKSKSPVLQPSVFGSAAPGGSALNKSAEGVQLFGSSFGQNTSSTNIFGGTPTSTTKSETSTTTTPVSSSITTTPAFGSTGSGNIFGGFGNTTSTPTFTGSLSTSTNVISGFSFADAAKGFDKKSSTAEPDLLKKMETGVSFASLATGTSGNFLTKQSAPNSGFVGLTVKEDIFTRMANKSKNDSTGENDDKEEAAGGDENYDPHYEPIIQLPDEIEVRTGEEDETKLFGDRAKLYRFDADTKEWKERGVGELKILYHPARNSYRMLMRREQIFKLVLNHAISSDLQVTPMNNSGKAFIWGAMNHAEEGPQLEKLAARFKNEDIASTFRTVLEQCQEKLRQKPDLEPDQD</sequence>
<dbReference type="InterPro" id="IPR011993">
    <property type="entry name" value="PH-like_dom_sf"/>
</dbReference>
<organism evidence="3 4">
    <name type="scientific">Aedes aegypti</name>
    <name type="common">Yellowfever mosquito</name>
    <name type="synonym">Culex aegypti</name>
    <dbReference type="NCBI Taxonomy" id="7159"/>
    <lineage>
        <taxon>Eukaryota</taxon>
        <taxon>Metazoa</taxon>
        <taxon>Ecdysozoa</taxon>
        <taxon>Arthropoda</taxon>
        <taxon>Hexapoda</taxon>
        <taxon>Insecta</taxon>
        <taxon>Pterygota</taxon>
        <taxon>Neoptera</taxon>
        <taxon>Endopterygota</taxon>
        <taxon>Diptera</taxon>
        <taxon>Nematocera</taxon>
        <taxon>Culicoidea</taxon>
        <taxon>Culicidae</taxon>
        <taxon>Culicinae</taxon>
        <taxon>Aedini</taxon>
        <taxon>Aedes</taxon>
        <taxon>Stegomyia</taxon>
    </lineage>
</organism>
<dbReference type="AlphaFoldDB" id="Q16VS6"/>
<evidence type="ECO:0000259" key="2">
    <source>
        <dbReference type="PROSITE" id="PS50196"/>
    </source>
</evidence>
<feature type="compositionally biased region" description="Low complexity" evidence="1">
    <location>
        <begin position="228"/>
        <end position="251"/>
    </location>
</feature>
<feature type="region of interest" description="Disordered" evidence="1">
    <location>
        <begin position="63"/>
        <end position="83"/>
    </location>
</feature>
<dbReference type="HOGENOM" id="CLU_517019_0_0_1"/>
<dbReference type="FunFam" id="2.30.29.30:FF:000018">
    <property type="entry name" value="E3 SUMO-protein ligase RanBP2"/>
    <property type="match status" value="1"/>
</dbReference>
<dbReference type="PROSITE" id="PS50196">
    <property type="entry name" value="RANBD1"/>
    <property type="match status" value="1"/>
</dbReference>
<feature type="region of interest" description="Disordered" evidence="1">
    <location>
        <begin position="221"/>
        <end position="251"/>
    </location>
</feature>
<evidence type="ECO:0000313" key="3">
    <source>
        <dbReference type="EMBL" id="EAT38673.1"/>
    </source>
</evidence>
<dbReference type="STRING" id="7159.Q16VS6"/>
<dbReference type="SMART" id="SM00160">
    <property type="entry name" value="RanBD"/>
    <property type="match status" value="1"/>
</dbReference>
<dbReference type="EMBL" id="CH477582">
    <property type="protein sequence ID" value="EAT38673.1"/>
    <property type="molecule type" value="Genomic_DNA"/>
</dbReference>
<dbReference type="GO" id="GO:0005096">
    <property type="term" value="F:GTPase activator activity"/>
    <property type="evidence" value="ECO:0007669"/>
    <property type="project" value="TreeGrafter"/>
</dbReference>
<evidence type="ECO:0000256" key="1">
    <source>
        <dbReference type="SAM" id="MobiDB-lite"/>
    </source>
</evidence>
<dbReference type="PANTHER" id="PTHR23138:SF87">
    <property type="entry name" value="E3 SUMO-PROTEIN LIGASE RANBP2"/>
    <property type="match status" value="1"/>
</dbReference>
<gene>
    <name evidence="3" type="ORF">AaeL_AAEL009457</name>
</gene>
<dbReference type="PANTHER" id="PTHR23138">
    <property type="entry name" value="RAN BINDING PROTEIN"/>
    <property type="match status" value="1"/>
</dbReference>
<dbReference type="Proteomes" id="UP000682892">
    <property type="component" value="Unassembled WGS sequence"/>
</dbReference>
<reference evidence="3" key="1">
    <citation type="submission" date="2005-10" db="EMBL/GenBank/DDBJ databases">
        <authorList>
            <person name="Loftus B.J."/>
            <person name="Nene V.M."/>
            <person name="Hannick L.I."/>
            <person name="Bidwell S."/>
            <person name="Haas B."/>
            <person name="Amedeo P."/>
            <person name="Orvis J."/>
            <person name="Wortman J.R."/>
            <person name="White O.R."/>
            <person name="Salzberg S."/>
            <person name="Shumway M."/>
            <person name="Koo H."/>
            <person name="Zhao Y."/>
            <person name="Holmes M."/>
            <person name="Miller J."/>
            <person name="Schatz M."/>
            <person name="Pop M."/>
            <person name="Pai G."/>
            <person name="Utterback T."/>
            <person name="Rogers Y.-H."/>
            <person name="Kravitz S."/>
            <person name="Fraser C.M."/>
        </authorList>
    </citation>
    <scope>NUCLEOTIDE SEQUENCE</scope>
    <source>
        <strain evidence="3">Liverpool</strain>
    </source>
</reference>
<dbReference type="GO" id="GO:0005737">
    <property type="term" value="C:cytoplasm"/>
    <property type="evidence" value="ECO:0007669"/>
    <property type="project" value="TreeGrafter"/>
</dbReference>
<feature type="compositionally biased region" description="Low complexity" evidence="1">
    <location>
        <begin position="146"/>
        <end position="159"/>
    </location>
</feature>
<dbReference type="InterPro" id="IPR000156">
    <property type="entry name" value="Ran_bind_dom"/>
</dbReference>
<dbReference type="PaxDb" id="7159-AAEL009457-PA"/>
<feature type="region of interest" description="Disordered" evidence="1">
    <location>
        <begin position="355"/>
        <end position="383"/>
    </location>
</feature>
<dbReference type="SUPFAM" id="SSF50729">
    <property type="entry name" value="PH domain-like"/>
    <property type="match status" value="1"/>
</dbReference>
<feature type="compositionally biased region" description="Acidic residues" evidence="1">
    <location>
        <begin position="364"/>
        <end position="378"/>
    </location>
</feature>
<dbReference type="VEuPathDB" id="VectorBase:AAEL020592"/>
<feature type="domain" description="RanBD1" evidence="2">
    <location>
        <begin position="382"/>
        <end position="518"/>
    </location>
</feature>
<reference evidence="3" key="3">
    <citation type="submission" date="2012-09" db="EMBL/GenBank/DDBJ databases">
        <authorList>
            <consortium name="VectorBase"/>
        </authorList>
    </citation>
    <scope>NUCLEOTIDE SEQUENCE</scope>
    <source>
        <strain evidence="3">Liverpool</strain>
    </source>
</reference>
<proteinExistence type="predicted"/>
<dbReference type="eggNOG" id="KOG0864">
    <property type="taxonomic scope" value="Eukaryota"/>
</dbReference>
<dbReference type="CDD" id="cd13174">
    <property type="entry name" value="RanBD4_RanBP2_insect-like"/>
    <property type="match status" value="1"/>
</dbReference>
<protein>
    <submittedName>
        <fullName evidence="3">AAEL009457-PA</fullName>
    </submittedName>
</protein>
<feature type="region of interest" description="Disordered" evidence="1">
    <location>
        <begin position="146"/>
        <end position="185"/>
    </location>
</feature>
<dbReference type="Gene3D" id="2.30.29.30">
    <property type="entry name" value="Pleckstrin-homology domain (PH domain)/Phosphotyrosine-binding domain (PTB)"/>
    <property type="match status" value="1"/>
</dbReference>
<feature type="compositionally biased region" description="Polar residues" evidence="1">
    <location>
        <begin position="160"/>
        <end position="170"/>
    </location>
</feature>
<accession>Q16VS6</accession>
<dbReference type="GO" id="GO:0005643">
    <property type="term" value="C:nuclear pore"/>
    <property type="evidence" value="ECO:0007669"/>
    <property type="project" value="TreeGrafter"/>
</dbReference>
<evidence type="ECO:0000313" key="4">
    <source>
        <dbReference type="Proteomes" id="UP000682892"/>
    </source>
</evidence>
<reference evidence="3" key="2">
    <citation type="journal article" date="2007" name="Science">
        <title>Genome sequence of Aedes aegypti, a major arbovirus vector.</title>
        <authorList>
            <person name="Nene V."/>
            <person name="Wortman J.R."/>
            <person name="Lawson D."/>
            <person name="Haas B."/>
            <person name="Kodira C."/>
            <person name="Tu Z.J."/>
            <person name="Loftus B."/>
            <person name="Xi Z."/>
            <person name="Megy K."/>
            <person name="Grabherr M."/>
            <person name="Ren Q."/>
            <person name="Zdobnov E.M."/>
            <person name="Lobo N.F."/>
            <person name="Campbell K.S."/>
            <person name="Brown S.E."/>
            <person name="Bonaldo M.F."/>
            <person name="Zhu J."/>
            <person name="Sinkins S.P."/>
            <person name="Hogenkamp D.G."/>
            <person name="Amedeo P."/>
            <person name="Arensburger P."/>
            <person name="Atkinson P.W."/>
            <person name="Bidwell S."/>
            <person name="Biedler J."/>
            <person name="Birney E."/>
            <person name="Bruggner R.V."/>
            <person name="Costas J."/>
            <person name="Coy M.R."/>
            <person name="Crabtree J."/>
            <person name="Crawford M."/>
            <person name="Debruyn B."/>
            <person name="Decaprio D."/>
            <person name="Eiglmeier K."/>
            <person name="Eisenstadt E."/>
            <person name="El-Dorry H."/>
            <person name="Gelbart W.M."/>
            <person name="Gomes S.L."/>
            <person name="Hammond M."/>
            <person name="Hannick L.I."/>
            <person name="Hogan J.R."/>
            <person name="Holmes M.H."/>
            <person name="Jaffe D."/>
            <person name="Johnston J.S."/>
            <person name="Kennedy R.C."/>
            <person name="Koo H."/>
            <person name="Kravitz S."/>
            <person name="Kriventseva E.V."/>
            <person name="Kulp D."/>
            <person name="Labutti K."/>
            <person name="Lee E."/>
            <person name="Li S."/>
            <person name="Lovin D.D."/>
            <person name="Mao C."/>
            <person name="Mauceli E."/>
            <person name="Menck C.F."/>
            <person name="Miller J.R."/>
            <person name="Montgomery P."/>
            <person name="Mori A."/>
            <person name="Nascimento A.L."/>
            <person name="Naveira H.F."/>
            <person name="Nusbaum C."/>
            <person name="O'leary S."/>
            <person name="Orvis J."/>
            <person name="Pertea M."/>
            <person name="Quesneville H."/>
            <person name="Reidenbach K.R."/>
            <person name="Rogers Y.H."/>
            <person name="Roth C.W."/>
            <person name="Schneider J.R."/>
            <person name="Schatz M."/>
            <person name="Shumway M."/>
            <person name="Stanke M."/>
            <person name="Stinson E.O."/>
            <person name="Tubio J.M."/>
            <person name="Vanzee J.P."/>
            <person name="Verjovski-Almeida S."/>
            <person name="Werner D."/>
            <person name="White O."/>
            <person name="Wyder S."/>
            <person name="Zeng Q."/>
            <person name="Zhao Q."/>
            <person name="Zhao Y."/>
            <person name="Hill C.A."/>
            <person name="Raikhel A.S."/>
            <person name="Soares M.B."/>
            <person name="Knudson D.L."/>
            <person name="Lee N.H."/>
            <person name="Galagan J."/>
            <person name="Salzberg S.L."/>
            <person name="Paulsen I.T."/>
            <person name="Dimopoulos G."/>
            <person name="Collins F.H."/>
            <person name="Birren B."/>
            <person name="Fraser-Liggett C.M."/>
            <person name="Severson D.W."/>
        </authorList>
    </citation>
    <scope>NUCLEOTIDE SEQUENCE [LARGE SCALE GENOMIC DNA]</scope>
    <source>
        <strain evidence="3">Liverpool</strain>
    </source>
</reference>